<dbReference type="InterPro" id="IPR027446">
    <property type="entry name" value="VSG_C_dom_sf"/>
</dbReference>
<feature type="signal peptide" evidence="8">
    <location>
        <begin position="1"/>
        <end position="25"/>
    </location>
</feature>
<organism evidence="10">
    <name type="scientific">Trypanosoma brucei</name>
    <dbReference type="NCBI Taxonomy" id="5691"/>
    <lineage>
        <taxon>Eukaryota</taxon>
        <taxon>Discoba</taxon>
        <taxon>Euglenozoa</taxon>
        <taxon>Kinetoplastea</taxon>
        <taxon>Metakinetoplastina</taxon>
        <taxon>Trypanosomatida</taxon>
        <taxon>Trypanosomatidae</taxon>
        <taxon>Trypanosoma</taxon>
    </lineage>
</organism>
<keyword evidence="4" id="KW-0336">GPI-anchor</keyword>
<dbReference type="VEuPathDB" id="TriTrypDB:Tb1125.11.18510"/>
<evidence type="ECO:0000256" key="5">
    <source>
        <dbReference type="ARBA" id="ARBA00023136"/>
    </source>
</evidence>
<evidence type="ECO:0000259" key="9">
    <source>
        <dbReference type="Pfam" id="PF00913"/>
    </source>
</evidence>
<dbReference type="GO" id="GO:0005886">
    <property type="term" value="C:plasma membrane"/>
    <property type="evidence" value="ECO:0007669"/>
    <property type="project" value="UniProtKB-SubCell"/>
</dbReference>
<dbReference type="GO" id="GO:0042783">
    <property type="term" value="P:symbiont-mediated evasion of host immune response"/>
    <property type="evidence" value="ECO:0007669"/>
    <property type="project" value="InterPro"/>
</dbReference>
<feature type="domain" description="Trypanosome variant surface glycoprotein A-type N-terminal" evidence="9">
    <location>
        <begin position="12"/>
        <end position="387"/>
    </location>
</feature>
<evidence type="ECO:0000256" key="3">
    <source>
        <dbReference type="ARBA" id="ARBA00022475"/>
    </source>
</evidence>
<dbReference type="Pfam" id="PF00913">
    <property type="entry name" value="Trypan_glycop"/>
    <property type="match status" value="1"/>
</dbReference>
<dbReference type="Gene3D" id="3.90.150.10">
    <property type="entry name" value="Variant Surface Glycoprotein, subunit A domain 1"/>
    <property type="match status" value="1"/>
</dbReference>
<dbReference type="EMBL" id="KX700785">
    <property type="protein sequence ID" value="APD74741.1"/>
    <property type="molecule type" value="Genomic_DNA"/>
</dbReference>
<protein>
    <submittedName>
        <fullName evidence="10">Variant surface glycoprotein 1125.4214</fullName>
    </submittedName>
</protein>
<evidence type="ECO:0000256" key="6">
    <source>
        <dbReference type="ARBA" id="ARBA00023180"/>
    </source>
</evidence>
<dbReference type="AlphaFoldDB" id="A0A1J0R9Y8"/>
<comment type="subcellular location">
    <subcellularLocation>
        <location evidence="2">Cell membrane</location>
        <topology evidence="2">Lipid-anchor</topology>
        <topology evidence="2">GPI-anchor</topology>
    </subcellularLocation>
</comment>
<accession>A0A1J0R9Y8</accession>
<dbReference type="SUPFAM" id="SSF58087">
    <property type="entry name" value="Variant surface glycoprotein (N-terminal domain)"/>
    <property type="match status" value="1"/>
</dbReference>
<proteinExistence type="predicted"/>
<evidence type="ECO:0000256" key="7">
    <source>
        <dbReference type="ARBA" id="ARBA00023288"/>
    </source>
</evidence>
<keyword evidence="8" id="KW-0732">Signal</keyword>
<keyword evidence="5" id="KW-0472">Membrane</keyword>
<feature type="chain" id="PRO_5013131220" evidence="8">
    <location>
        <begin position="26"/>
        <end position="497"/>
    </location>
</feature>
<sequence>MTDGYGITKPSCFLLLLANFLLVSATGPALKNEGWKQMCTLAATLDKTPGMAKGKLVKIAQGAFKADSTALKLMSMAAAESDNRSKAAFRGLSRVVSRTAVSLAQKTQKVADDAIQATALSARTSGKINELTALLNNAADDGSDTGGCLAAAGDTNIAEHAETKAAWCSYDAPSYASTEATIPDTEISAAGFSQAKGVEDAKAETAANKCVLFDGTGGKSAGKFYQHTTKVSQVDGYLTITGAGAATTTALVIEDLQQVGTPGKQTSHKNLHDLHAAVKRINDEDTTAIKTTDEAIIKEAAIDSSLNDAIQAELKIISGSEDQSKLKQEATEIIKEFVNDDNKKGEKAWQKLKSTKVKGTEAQPETEKELKDINDNAKLVYALNYYTTTAENKLQAADTKLATAQAADGQVSPAPKPDDCKGKKGTACTEDCELDGDICKLKKKVEGVKKENEGTTNTSTTGSNSFVISTAPLWLAVLFCHNTFTLFYQLNEIYKTH</sequence>
<keyword evidence="6" id="KW-0325">Glycoprotein</keyword>
<dbReference type="GO" id="GO:0098552">
    <property type="term" value="C:side of membrane"/>
    <property type="evidence" value="ECO:0007669"/>
    <property type="project" value="UniProtKB-KW"/>
</dbReference>
<evidence type="ECO:0000256" key="8">
    <source>
        <dbReference type="SAM" id="SignalP"/>
    </source>
</evidence>
<reference evidence="10" key="1">
    <citation type="submission" date="2016-08" db="EMBL/GenBank/DDBJ databases">
        <title>VSG repertoire of Trypanosoma brucei EATRO 1125.</title>
        <authorList>
            <person name="Cross G.A."/>
        </authorList>
    </citation>
    <scope>NUCLEOTIDE SEQUENCE</scope>
    <source>
        <strain evidence="10">EATRO 1125</strain>
    </source>
</reference>
<keyword evidence="3" id="KW-1003">Cell membrane</keyword>
<evidence type="ECO:0000256" key="4">
    <source>
        <dbReference type="ARBA" id="ARBA00022622"/>
    </source>
</evidence>
<dbReference type="SUPFAM" id="SSF118251">
    <property type="entry name" value="Variant surface glycoprotein MITAT 1.2, VSG 221, C-terminal domain"/>
    <property type="match status" value="1"/>
</dbReference>
<comment type="function">
    <text evidence="1">VSG forms a coat on the surface of the parasite. The trypanosome evades the immune response of the host by expressing a series of antigenically distinct VSGs from an estimated 1000 VSG genes.</text>
</comment>
<keyword evidence="7" id="KW-0449">Lipoprotein</keyword>
<dbReference type="VEuPathDB" id="TriTrypDB:Tb427_000380200"/>
<dbReference type="VEuPathDB" id="TriTrypDB:Tb927.11.18510"/>
<dbReference type="Gene3D" id="1.10.470.10">
    <property type="entry name" value="Variant Surface Glycoprotein, subunit A, domain 2"/>
    <property type="match status" value="1"/>
</dbReference>
<evidence type="ECO:0000256" key="1">
    <source>
        <dbReference type="ARBA" id="ARBA00002523"/>
    </source>
</evidence>
<evidence type="ECO:0000256" key="2">
    <source>
        <dbReference type="ARBA" id="ARBA00004609"/>
    </source>
</evidence>
<evidence type="ECO:0000313" key="10">
    <source>
        <dbReference type="EMBL" id="APD74741.1"/>
    </source>
</evidence>
<dbReference type="InterPro" id="IPR001812">
    <property type="entry name" value="Trypano_VSG_A_N_dom"/>
</dbReference>
<name>A0A1J0R9Y8_9TRYP</name>